<accession>A0ABT8LHZ2</accession>
<dbReference type="Pfam" id="PF03372">
    <property type="entry name" value="Exo_endo_phos"/>
    <property type="match status" value="1"/>
</dbReference>
<reference evidence="10" key="1">
    <citation type="submission" date="2023-06" db="EMBL/GenBank/DDBJ databases">
        <title>Genomic of Agaribacillus aureum.</title>
        <authorList>
            <person name="Wang G."/>
        </authorList>
    </citation>
    <scope>NUCLEOTIDE SEQUENCE</scope>
    <source>
        <strain evidence="10">BMA12</strain>
    </source>
</reference>
<dbReference type="EMBL" id="JAUJEB010000010">
    <property type="protein sequence ID" value="MDN5216656.1"/>
    <property type="molecule type" value="Genomic_DNA"/>
</dbReference>
<dbReference type="Gene3D" id="3.60.10.10">
    <property type="entry name" value="Endonuclease/exonuclease/phosphatase"/>
    <property type="match status" value="1"/>
</dbReference>
<evidence type="ECO:0000256" key="5">
    <source>
        <dbReference type="ARBA" id="ARBA00022763"/>
    </source>
</evidence>
<dbReference type="PANTHER" id="PTHR15822">
    <property type="entry name" value="TRAF AND TNF RECEPTOR-ASSOCIATED PROTEIN"/>
    <property type="match status" value="1"/>
</dbReference>
<evidence type="ECO:0000256" key="8">
    <source>
        <dbReference type="ARBA" id="ARBA00023204"/>
    </source>
</evidence>
<comment type="caution">
    <text evidence="10">The sequence shown here is derived from an EMBL/GenBank/DDBJ whole genome shotgun (WGS) entry which is preliminary data.</text>
</comment>
<keyword evidence="7" id="KW-0460">Magnesium</keyword>
<comment type="cofactor">
    <cofactor evidence="1">
        <name>Mn(2+)</name>
        <dbReference type="ChEBI" id="CHEBI:29035"/>
    </cofactor>
</comment>
<evidence type="ECO:0000313" key="11">
    <source>
        <dbReference type="Proteomes" id="UP001172083"/>
    </source>
</evidence>
<keyword evidence="8" id="KW-0234">DNA repair</keyword>
<dbReference type="PANTHER" id="PTHR15822:SF4">
    <property type="entry name" value="TYROSYL-DNA PHOSPHODIESTERASE 2"/>
    <property type="match status" value="1"/>
</dbReference>
<keyword evidence="5" id="KW-0227">DNA damage</keyword>
<organism evidence="10 11">
    <name type="scientific">Agaribacillus aureus</name>
    <dbReference type="NCBI Taxonomy" id="3051825"/>
    <lineage>
        <taxon>Bacteria</taxon>
        <taxon>Pseudomonadati</taxon>
        <taxon>Bacteroidota</taxon>
        <taxon>Cytophagia</taxon>
        <taxon>Cytophagales</taxon>
        <taxon>Splendidivirgaceae</taxon>
        <taxon>Agaribacillus</taxon>
    </lineage>
</organism>
<sequence length="297" mass="33995">MMNKFWGMMIFMGVMVAQVYAQPEKKLRVMTYNILNGFDYGKDSVREQLTADFIASHHPDVVALQELCGFTEAKLKIFAKKWGHGHVAILKEDGYPVGLTSSEAIVVKKKQTRDLWHGMLHGSTHGVDFLVVHLSPADHEFRRREAQWITAYMNQFLVGQSKYIVLGDFNAHSPFDSYLDKTRPMLLKRYQDNDAKSKNKNLDDNQFDYSVISKFLSHPLIDVCERMVSPEALFSFPTPILIGKWRKKGEIVPTRERIDYILVSPTMASFCTDAKIINSGIVDKLSDHFPIIANFEN</sequence>
<evidence type="ECO:0000256" key="4">
    <source>
        <dbReference type="ARBA" id="ARBA00022723"/>
    </source>
</evidence>
<keyword evidence="3" id="KW-0540">Nuclease</keyword>
<evidence type="ECO:0000259" key="9">
    <source>
        <dbReference type="Pfam" id="PF03372"/>
    </source>
</evidence>
<protein>
    <submittedName>
        <fullName evidence="10">Endonuclease/exonuclease/phosphatase family protein</fullName>
    </submittedName>
</protein>
<gene>
    <name evidence="10" type="ORF">QQ020_31595</name>
</gene>
<evidence type="ECO:0000313" key="10">
    <source>
        <dbReference type="EMBL" id="MDN5216656.1"/>
    </source>
</evidence>
<evidence type="ECO:0000256" key="1">
    <source>
        <dbReference type="ARBA" id="ARBA00001936"/>
    </source>
</evidence>
<dbReference type="InterPro" id="IPR051547">
    <property type="entry name" value="TDP2-like"/>
</dbReference>
<keyword evidence="6" id="KW-0378">Hydrolase</keyword>
<comment type="cofactor">
    <cofactor evidence="2">
        <name>Mg(2+)</name>
        <dbReference type="ChEBI" id="CHEBI:18420"/>
    </cofactor>
</comment>
<dbReference type="SUPFAM" id="SSF56219">
    <property type="entry name" value="DNase I-like"/>
    <property type="match status" value="1"/>
</dbReference>
<dbReference type="RefSeq" id="WP_346761994.1">
    <property type="nucleotide sequence ID" value="NZ_JAUJEB010000010.1"/>
</dbReference>
<keyword evidence="11" id="KW-1185">Reference proteome</keyword>
<dbReference type="Proteomes" id="UP001172083">
    <property type="component" value="Unassembled WGS sequence"/>
</dbReference>
<evidence type="ECO:0000256" key="6">
    <source>
        <dbReference type="ARBA" id="ARBA00022801"/>
    </source>
</evidence>
<evidence type="ECO:0000256" key="2">
    <source>
        <dbReference type="ARBA" id="ARBA00001946"/>
    </source>
</evidence>
<name>A0ABT8LHZ2_9BACT</name>
<evidence type="ECO:0000256" key="7">
    <source>
        <dbReference type="ARBA" id="ARBA00022842"/>
    </source>
</evidence>
<dbReference type="InterPro" id="IPR036691">
    <property type="entry name" value="Endo/exonu/phosph_ase_sf"/>
</dbReference>
<dbReference type="InterPro" id="IPR005135">
    <property type="entry name" value="Endo/exonuclease/phosphatase"/>
</dbReference>
<feature type="domain" description="Endonuclease/exonuclease/phosphatase" evidence="9">
    <location>
        <begin position="30"/>
        <end position="288"/>
    </location>
</feature>
<evidence type="ECO:0000256" key="3">
    <source>
        <dbReference type="ARBA" id="ARBA00022722"/>
    </source>
</evidence>
<dbReference type="GO" id="GO:0004519">
    <property type="term" value="F:endonuclease activity"/>
    <property type="evidence" value="ECO:0007669"/>
    <property type="project" value="UniProtKB-KW"/>
</dbReference>
<proteinExistence type="predicted"/>
<keyword evidence="10" id="KW-0255">Endonuclease</keyword>
<keyword evidence="4" id="KW-0479">Metal-binding</keyword>